<proteinExistence type="predicted"/>
<gene>
    <name evidence="1" type="ORF">CASFOL_030560</name>
</gene>
<dbReference type="EMBL" id="JAVIJP010000050">
    <property type="protein sequence ID" value="KAL3625615.1"/>
    <property type="molecule type" value="Genomic_DNA"/>
</dbReference>
<keyword evidence="2" id="KW-1185">Reference proteome</keyword>
<protein>
    <submittedName>
        <fullName evidence="1">Uncharacterized protein</fullName>
    </submittedName>
</protein>
<sequence>MIFRPTSIGENMVLLRPPSRISFGGADDRRLSRTIKFCSGGRSGGGVWNRGGSRITVTVAAFVGSNGNGD</sequence>
<organism evidence="1 2">
    <name type="scientific">Castilleja foliolosa</name>
    <dbReference type="NCBI Taxonomy" id="1961234"/>
    <lineage>
        <taxon>Eukaryota</taxon>
        <taxon>Viridiplantae</taxon>
        <taxon>Streptophyta</taxon>
        <taxon>Embryophyta</taxon>
        <taxon>Tracheophyta</taxon>
        <taxon>Spermatophyta</taxon>
        <taxon>Magnoliopsida</taxon>
        <taxon>eudicotyledons</taxon>
        <taxon>Gunneridae</taxon>
        <taxon>Pentapetalae</taxon>
        <taxon>asterids</taxon>
        <taxon>lamiids</taxon>
        <taxon>Lamiales</taxon>
        <taxon>Orobanchaceae</taxon>
        <taxon>Pedicularideae</taxon>
        <taxon>Castillejinae</taxon>
        <taxon>Castilleja</taxon>
    </lineage>
</organism>
<reference evidence="2" key="1">
    <citation type="journal article" date="2024" name="IScience">
        <title>Strigolactones Initiate the Formation of Haustorium-like Structures in Castilleja.</title>
        <authorList>
            <person name="Buerger M."/>
            <person name="Peterson D."/>
            <person name="Chory J."/>
        </authorList>
    </citation>
    <scope>NUCLEOTIDE SEQUENCE [LARGE SCALE GENOMIC DNA]</scope>
</reference>
<name>A0ABD3C9Z1_9LAMI</name>
<evidence type="ECO:0000313" key="2">
    <source>
        <dbReference type="Proteomes" id="UP001632038"/>
    </source>
</evidence>
<evidence type="ECO:0000313" key="1">
    <source>
        <dbReference type="EMBL" id="KAL3625615.1"/>
    </source>
</evidence>
<comment type="caution">
    <text evidence="1">The sequence shown here is derived from an EMBL/GenBank/DDBJ whole genome shotgun (WGS) entry which is preliminary data.</text>
</comment>
<dbReference type="AlphaFoldDB" id="A0ABD3C9Z1"/>
<dbReference type="Proteomes" id="UP001632038">
    <property type="component" value="Unassembled WGS sequence"/>
</dbReference>
<accession>A0ABD3C9Z1</accession>